<dbReference type="InterPro" id="IPR020449">
    <property type="entry name" value="Tscrpt_reg_AraC-type_HTH"/>
</dbReference>
<dbReference type="Pfam" id="PF02311">
    <property type="entry name" value="AraC_binding"/>
    <property type="match status" value="1"/>
</dbReference>
<accession>A0ABV5AZD4</accession>
<dbReference type="SUPFAM" id="SSF51215">
    <property type="entry name" value="Regulatory protein AraC"/>
    <property type="match status" value="1"/>
</dbReference>
<keyword evidence="1" id="KW-0805">Transcription regulation</keyword>
<evidence type="ECO:0000259" key="4">
    <source>
        <dbReference type="PROSITE" id="PS01124"/>
    </source>
</evidence>
<feature type="domain" description="HTH araC/xylS-type" evidence="4">
    <location>
        <begin position="158"/>
        <end position="256"/>
    </location>
</feature>
<dbReference type="InterPro" id="IPR018060">
    <property type="entry name" value="HTH_AraC"/>
</dbReference>
<dbReference type="Proteomes" id="UP001580346">
    <property type="component" value="Unassembled WGS sequence"/>
</dbReference>
<evidence type="ECO:0000313" key="6">
    <source>
        <dbReference type="Proteomes" id="UP001580346"/>
    </source>
</evidence>
<dbReference type="RefSeq" id="WP_375357853.1">
    <property type="nucleotide sequence ID" value="NZ_JBHHMI010000034.1"/>
</dbReference>
<dbReference type="PRINTS" id="PR00032">
    <property type="entry name" value="HTHARAC"/>
</dbReference>
<evidence type="ECO:0000313" key="5">
    <source>
        <dbReference type="EMBL" id="MFB5269581.1"/>
    </source>
</evidence>
<evidence type="ECO:0000256" key="3">
    <source>
        <dbReference type="ARBA" id="ARBA00023163"/>
    </source>
</evidence>
<keyword evidence="6" id="KW-1185">Reference proteome</keyword>
<dbReference type="InterPro" id="IPR003313">
    <property type="entry name" value="AraC-bd"/>
</dbReference>
<evidence type="ECO:0000256" key="1">
    <source>
        <dbReference type="ARBA" id="ARBA00023015"/>
    </source>
</evidence>
<dbReference type="Gene3D" id="1.10.10.60">
    <property type="entry name" value="Homeodomain-like"/>
    <property type="match status" value="2"/>
</dbReference>
<dbReference type="InterPro" id="IPR018062">
    <property type="entry name" value="HTH_AraC-typ_CS"/>
</dbReference>
<organism evidence="5 6">
    <name type="scientific">Paenibacillus enshidis</name>
    <dbReference type="NCBI Taxonomy" id="1458439"/>
    <lineage>
        <taxon>Bacteria</taxon>
        <taxon>Bacillati</taxon>
        <taxon>Bacillota</taxon>
        <taxon>Bacilli</taxon>
        <taxon>Bacillales</taxon>
        <taxon>Paenibacillaceae</taxon>
        <taxon>Paenibacillus</taxon>
    </lineage>
</organism>
<comment type="caution">
    <text evidence="5">The sequence shown here is derived from an EMBL/GenBank/DDBJ whole genome shotgun (WGS) entry which is preliminary data.</text>
</comment>
<dbReference type="PANTHER" id="PTHR43280:SF2">
    <property type="entry name" value="HTH-TYPE TRANSCRIPTIONAL REGULATOR EXSA"/>
    <property type="match status" value="1"/>
</dbReference>
<sequence>MITVADVQHHQGMDWYTESTSCPDSYTLCLVTYGKCVYWVEGQKTIVDKGSMLLIPPRLGFYGKSIPTLFHSKYVIIFRKSCAEEEGLPLLDRTKIVKLKLGCYELVRERLRSILHQWEDKPSYYKHMTNALLTEALIYINQEWDRGMIADEKHRHVERMKDYIQAHYREKVTKEELGEVIQRTPNYAATLFRSVTNQTISEYVHSRRMKTAMYMLTESRLTVQEVSEYLGYRDATYFHRIFKKMTGASPSDFLHERSRIK</sequence>
<dbReference type="InterPro" id="IPR037923">
    <property type="entry name" value="HTH-like"/>
</dbReference>
<dbReference type="Pfam" id="PF12833">
    <property type="entry name" value="HTH_18"/>
    <property type="match status" value="1"/>
</dbReference>
<dbReference type="InterPro" id="IPR009057">
    <property type="entry name" value="Homeodomain-like_sf"/>
</dbReference>
<gene>
    <name evidence="5" type="ORF">ACE41H_22740</name>
</gene>
<reference evidence="5 6" key="1">
    <citation type="submission" date="2024-09" db="EMBL/GenBank/DDBJ databases">
        <title>Paenibacillus zeirhizospherea sp. nov., isolated from surface of the maize (Zea mays) roots in a horticulture field, Hungary.</title>
        <authorList>
            <person name="Marton D."/>
            <person name="Farkas M."/>
            <person name="Bedics A."/>
            <person name="Toth E."/>
            <person name="Tancsics A."/>
            <person name="Boka K."/>
            <person name="Maroti G."/>
            <person name="Kriszt B."/>
            <person name="Cserhati M."/>
        </authorList>
    </citation>
    <scope>NUCLEOTIDE SEQUENCE [LARGE SCALE GENOMIC DNA]</scope>
    <source>
        <strain evidence="5 6">KCTC 33519</strain>
    </source>
</reference>
<protein>
    <submittedName>
        <fullName evidence="5">Helix-turn-helix domain-containing protein</fullName>
    </submittedName>
</protein>
<dbReference type="SUPFAM" id="SSF46689">
    <property type="entry name" value="Homeodomain-like"/>
    <property type="match status" value="1"/>
</dbReference>
<dbReference type="SMART" id="SM00342">
    <property type="entry name" value="HTH_ARAC"/>
    <property type="match status" value="1"/>
</dbReference>
<keyword evidence="2" id="KW-0238">DNA-binding</keyword>
<evidence type="ECO:0000256" key="2">
    <source>
        <dbReference type="ARBA" id="ARBA00023125"/>
    </source>
</evidence>
<dbReference type="EMBL" id="JBHHMI010000034">
    <property type="protein sequence ID" value="MFB5269581.1"/>
    <property type="molecule type" value="Genomic_DNA"/>
</dbReference>
<dbReference type="PROSITE" id="PS01124">
    <property type="entry name" value="HTH_ARAC_FAMILY_2"/>
    <property type="match status" value="1"/>
</dbReference>
<name>A0ABV5AZD4_9BACL</name>
<keyword evidence="3" id="KW-0804">Transcription</keyword>
<dbReference type="PROSITE" id="PS00041">
    <property type="entry name" value="HTH_ARAC_FAMILY_1"/>
    <property type="match status" value="1"/>
</dbReference>
<dbReference type="PANTHER" id="PTHR43280">
    <property type="entry name" value="ARAC-FAMILY TRANSCRIPTIONAL REGULATOR"/>
    <property type="match status" value="1"/>
</dbReference>
<proteinExistence type="predicted"/>